<gene>
    <name evidence="1" type="ORF">EVOR1521_LOCUS19219</name>
</gene>
<dbReference type="InterPro" id="IPR002110">
    <property type="entry name" value="Ankyrin_rpt"/>
</dbReference>
<dbReference type="InterPro" id="IPR053185">
    <property type="entry name" value="SET_domain_protein"/>
</dbReference>
<organism evidence="1 2">
    <name type="scientific">Effrenium voratum</name>
    <dbReference type="NCBI Taxonomy" id="2562239"/>
    <lineage>
        <taxon>Eukaryota</taxon>
        <taxon>Sar</taxon>
        <taxon>Alveolata</taxon>
        <taxon>Dinophyceae</taxon>
        <taxon>Suessiales</taxon>
        <taxon>Symbiodiniaceae</taxon>
        <taxon>Effrenium</taxon>
    </lineage>
</organism>
<keyword evidence="2" id="KW-1185">Reference proteome</keyword>
<dbReference type="Gene3D" id="2.170.270.10">
    <property type="entry name" value="SET domain"/>
    <property type="match status" value="1"/>
</dbReference>
<dbReference type="SUPFAM" id="SSF48403">
    <property type="entry name" value="Ankyrin repeat"/>
    <property type="match status" value="1"/>
</dbReference>
<dbReference type="InterPro" id="IPR036770">
    <property type="entry name" value="Ankyrin_rpt-contain_sf"/>
</dbReference>
<dbReference type="SUPFAM" id="SSF82199">
    <property type="entry name" value="SET domain"/>
    <property type="match status" value="1"/>
</dbReference>
<dbReference type="CDD" id="cd20071">
    <property type="entry name" value="SET_SMYD"/>
    <property type="match status" value="1"/>
</dbReference>
<proteinExistence type="predicted"/>
<accession>A0AA36IVY4</accession>
<dbReference type="PANTHER" id="PTHR47332">
    <property type="entry name" value="SET DOMAIN-CONTAINING PROTEIN 5"/>
    <property type="match status" value="1"/>
</dbReference>
<name>A0AA36IVY4_9DINO</name>
<dbReference type="AlphaFoldDB" id="A0AA36IVY4"/>
<dbReference type="PANTHER" id="PTHR47332:SF2">
    <property type="entry name" value="SET-6"/>
    <property type="match status" value="1"/>
</dbReference>
<dbReference type="Proteomes" id="UP001178507">
    <property type="component" value="Unassembled WGS sequence"/>
</dbReference>
<dbReference type="Gene3D" id="1.25.40.20">
    <property type="entry name" value="Ankyrin repeat-containing domain"/>
    <property type="match status" value="1"/>
</dbReference>
<dbReference type="EMBL" id="CAUJNA010002890">
    <property type="protein sequence ID" value="CAJ1394601.1"/>
    <property type="molecule type" value="Genomic_DNA"/>
</dbReference>
<protein>
    <submittedName>
        <fullName evidence="1">Uncharacterized protein</fullName>
    </submittedName>
</protein>
<evidence type="ECO:0000313" key="2">
    <source>
        <dbReference type="Proteomes" id="UP001178507"/>
    </source>
</evidence>
<evidence type="ECO:0000313" key="1">
    <source>
        <dbReference type="EMBL" id="CAJ1394601.1"/>
    </source>
</evidence>
<dbReference type="InterPro" id="IPR046341">
    <property type="entry name" value="SET_dom_sf"/>
</dbReference>
<comment type="caution">
    <text evidence="1">The sequence shown here is derived from an EMBL/GenBank/DDBJ whole genome shotgun (WGS) entry which is preliminary data.</text>
</comment>
<dbReference type="Pfam" id="PF13637">
    <property type="entry name" value="Ank_4"/>
    <property type="match status" value="1"/>
</dbReference>
<reference evidence="1" key="1">
    <citation type="submission" date="2023-08" db="EMBL/GenBank/DDBJ databases">
        <authorList>
            <person name="Chen Y."/>
            <person name="Shah S."/>
            <person name="Dougan E. K."/>
            <person name="Thang M."/>
            <person name="Chan C."/>
        </authorList>
    </citation>
    <scope>NUCLEOTIDE SEQUENCE</scope>
</reference>
<sequence>MALWAPASPPTVLAPVPPSFRGRSAELSRRRAEPRWQCEMQQLPRLRACSSAGVVRGGVERQGLAVTSRDAPSECFEVCPLEGKGLGVLARREIQAGELIVSEKPLLLLPYEHLASQTDADVERLLDELPNEQQEHFWALFDAQLFDAERSAKSRVLRIEQGEELCTSYLDLYKVRADRQQELSRKLKFQCTCDSLALSSRSRRAEDRDASDASRQRLWRLSQELEASPEEKLADMEVADLVELELRGNPALKCRAFTAGFEAAAQLGDLPLAEDMAQRALDQVLLVEGPSPRAQMLQQCVELFGGCYGIAQPRCKERKYPQRYSGDYFRDTLPSDLYELEQAVVDGDVFTVRKLLQAGVNLNAPLDSNHMTALMIACMMGNWDLIQLLVEDFDADLDGPLSRAGLRAIDYAGYEGFRFPSEHPICEYLKSKGSQHTWWGACCAGDFNRVKEYVDNGQDVDEINPVLWNGNGAPARQEFGHNSIAQYLLTKGATVVIRNCHTIDTHEMKWSIGRGDAFFYKAGAEVGRGWSVVGWLLEVGPVVSWLDGY</sequence>